<gene>
    <name evidence="2" type="ORF">VNO77_33888</name>
</gene>
<comment type="caution">
    <text evidence="2">The sequence shown here is derived from an EMBL/GenBank/DDBJ whole genome shotgun (WGS) entry which is preliminary data.</text>
</comment>
<evidence type="ECO:0000313" key="2">
    <source>
        <dbReference type="EMBL" id="KAK7315347.1"/>
    </source>
</evidence>
<evidence type="ECO:0000256" key="1">
    <source>
        <dbReference type="SAM" id="MobiDB-lite"/>
    </source>
</evidence>
<keyword evidence="3" id="KW-1185">Reference proteome</keyword>
<feature type="region of interest" description="Disordered" evidence="1">
    <location>
        <begin position="1"/>
        <end position="30"/>
    </location>
</feature>
<protein>
    <submittedName>
        <fullName evidence="2">Uncharacterized protein</fullName>
    </submittedName>
</protein>
<dbReference type="AlphaFoldDB" id="A0AAN9PYS5"/>
<dbReference type="EMBL" id="JAYMYQ010000008">
    <property type="protein sequence ID" value="KAK7315347.1"/>
    <property type="molecule type" value="Genomic_DNA"/>
</dbReference>
<proteinExistence type="predicted"/>
<name>A0AAN9PYS5_CANGL</name>
<dbReference type="Proteomes" id="UP001367508">
    <property type="component" value="Unassembled WGS sequence"/>
</dbReference>
<organism evidence="2 3">
    <name type="scientific">Canavalia gladiata</name>
    <name type="common">Sword bean</name>
    <name type="synonym">Dolichos gladiatus</name>
    <dbReference type="NCBI Taxonomy" id="3824"/>
    <lineage>
        <taxon>Eukaryota</taxon>
        <taxon>Viridiplantae</taxon>
        <taxon>Streptophyta</taxon>
        <taxon>Embryophyta</taxon>
        <taxon>Tracheophyta</taxon>
        <taxon>Spermatophyta</taxon>
        <taxon>Magnoliopsida</taxon>
        <taxon>eudicotyledons</taxon>
        <taxon>Gunneridae</taxon>
        <taxon>Pentapetalae</taxon>
        <taxon>rosids</taxon>
        <taxon>fabids</taxon>
        <taxon>Fabales</taxon>
        <taxon>Fabaceae</taxon>
        <taxon>Papilionoideae</taxon>
        <taxon>50 kb inversion clade</taxon>
        <taxon>NPAAA clade</taxon>
        <taxon>indigoferoid/millettioid clade</taxon>
        <taxon>Phaseoleae</taxon>
        <taxon>Canavalia</taxon>
    </lineage>
</organism>
<accession>A0AAN9PYS5</accession>
<reference evidence="2 3" key="1">
    <citation type="submission" date="2024-01" db="EMBL/GenBank/DDBJ databases">
        <title>The genomes of 5 underutilized Papilionoideae crops provide insights into root nodulation and disease resistanc.</title>
        <authorList>
            <person name="Jiang F."/>
        </authorList>
    </citation>
    <scope>NUCLEOTIDE SEQUENCE [LARGE SCALE GENOMIC DNA]</scope>
    <source>
        <strain evidence="2">LVBAO_FW01</strain>
        <tissue evidence="2">Leaves</tissue>
    </source>
</reference>
<evidence type="ECO:0000313" key="3">
    <source>
        <dbReference type="Proteomes" id="UP001367508"/>
    </source>
</evidence>
<sequence>MGHQLLNSRPLIGPIRATPQPRADQQRGGLHFPVLRSSKNTLPSSRVDPYTVSIGVDRIGSIGGNFSLSESRKQGDI</sequence>